<proteinExistence type="predicted"/>
<protein>
    <submittedName>
        <fullName evidence="1">Uncharacterized protein</fullName>
    </submittedName>
</protein>
<dbReference type="AlphaFoldDB" id="A0AAN0YLP9"/>
<gene>
    <name evidence="1" type="ORF">BCV53_04185</name>
</gene>
<sequence length="59" mass="7027">MALAPFLLAVVVCGYYFEWFQDDGKWKWEKQKDLHGKDFSHVLWKDKHSNSFSSLMSML</sequence>
<organism evidence="1 2">
    <name type="scientific">Parageobacillus thermoglucosidasius</name>
    <name type="common">Geobacillus thermoglucosidasius</name>
    <dbReference type="NCBI Taxonomy" id="1426"/>
    <lineage>
        <taxon>Bacteria</taxon>
        <taxon>Bacillati</taxon>
        <taxon>Bacillota</taxon>
        <taxon>Bacilli</taxon>
        <taxon>Bacillales</taxon>
        <taxon>Anoxybacillaceae</taxon>
        <taxon>Parageobacillus</taxon>
    </lineage>
</organism>
<reference evidence="2" key="1">
    <citation type="journal article" date="2016" name="Genome Announc.">
        <title>Complete Genome Sequence of Geobacillus thermoglucosidasius NCIMB 11955, the Progenitor of a Bioethanol Production Strain.</title>
        <authorList>
            <person name="Sheng L."/>
            <person name="Zhang Y."/>
            <person name="Minton N.P."/>
        </authorList>
    </citation>
    <scope>NUCLEOTIDE SEQUENCE [LARGE SCALE GENOMIC DNA]</scope>
    <source>
        <strain evidence="2">NCIMB 11955</strain>
    </source>
</reference>
<dbReference type="Proteomes" id="UP000093052">
    <property type="component" value="Chromosome"/>
</dbReference>
<evidence type="ECO:0000313" key="1">
    <source>
        <dbReference type="EMBL" id="ANZ29372.1"/>
    </source>
</evidence>
<name>A0AAN0YLP9_PARTM</name>
<accession>A0AAN0YLP9</accession>
<dbReference type="EMBL" id="CP016622">
    <property type="protein sequence ID" value="ANZ29372.1"/>
    <property type="molecule type" value="Genomic_DNA"/>
</dbReference>
<dbReference type="KEGG" id="ptl:AOT13_04170"/>
<evidence type="ECO:0000313" key="2">
    <source>
        <dbReference type="Proteomes" id="UP000093052"/>
    </source>
</evidence>
<keyword evidence="2" id="KW-1185">Reference proteome</keyword>